<organism evidence="2 3">
    <name type="scientific">Candidatus Uhrbacteria bacterium CG_4_9_14_0_2_um_filter_41_50</name>
    <dbReference type="NCBI Taxonomy" id="1975031"/>
    <lineage>
        <taxon>Bacteria</taxon>
        <taxon>Candidatus Uhriibacteriota</taxon>
    </lineage>
</organism>
<dbReference type="EMBL" id="PFSI01000004">
    <property type="protein sequence ID" value="PJC24949.1"/>
    <property type="molecule type" value="Genomic_DNA"/>
</dbReference>
<name>A0A2M8EQD1_9BACT</name>
<feature type="region of interest" description="Disordered" evidence="1">
    <location>
        <begin position="249"/>
        <end position="274"/>
    </location>
</feature>
<protein>
    <submittedName>
        <fullName evidence="2">Uncharacterized protein</fullName>
    </submittedName>
</protein>
<comment type="caution">
    <text evidence="2">The sequence shown here is derived from an EMBL/GenBank/DDBJ whole genome shotgun (WGS) entry which is preliminary data.</text>
</comment>
<accession>A0A2M8EQD1</accession>
<sequence length="633" mass="70301">MANKKLFLIPRVRDYLLDGTIHDRLEEIAAKYKIPEGRSEEFLDLTDAVMNGKIEISKMPQFIAQAFAVDEVTSKKIASDLAGYRLLPLEDFIPGVSAQIKAWGGIISDYPELRIEREKYTTEKLLEDYAKEIGLQLPDYIMKRFVFLAKGYLTKERARAATKTLMMRSLNIGGLELTDEQAEGVFKKLDQVDLSKAEDGHVSDIARNSAELNNEAILANRLPRSIEEDVLPPPLPPPLPIPAPQKVVKKEDATPPPTLPIEKPGKSRFGAKQAVASPKKKDFLSVLSTKTALTKEVPVISGSLIDESEEREVKDQAVKLEKKLKQVNDLSRGLASQTPVIVTDKVVEIFKATRQSKKSAVDFVDKYLRGMLDKHRALALLEDKYGLHIDQVNKVVDILDIAKQEQDISLKSKIVERDAKKVGAYDIDKNEKEVLELRHAALTKSMPTQASETVVTGARVSAARSKEEEIELQKSKIDPEKIAVAQKSQKPKPARVQLSAGSAAPQELGIRSRGLGKVSDVRYTPKLVGPVDELGTMTAADFRRLSSDPKEAAHKIIDSLKLLEEIMYEDRVHGVSAWRRSPINQLYLQMANEALMKGAPVTEIASSRRNRGDETLSPAEIGAIVELNAKIKF</sequence>
<reference evidence="3" key="1">
    <citation type="submission" date="2017-09" db="EMBL/GenBank/DDBJ databases">
        <title>Depth-based differentiation of microbial function through sediment-hosted aquifers and enrichment of novel symbionts in the deep terrestrial subsurface.</title>
        <authorList>
            <person name="Probst A.J."/>
            <person name="Ladd B."/>
            <person name="Jarett J.K."/>
            <person name="Geller-Mcgrath D.E."/>
            <person name="Sieber C.M.K."/>
            <person name="Emerson J.B."/>
            <person name="Anantharaman K."/>
            <person name="Thomas B.C."/>
            <person name="Malmstrom R."/>
            <person name="Stieglmeier M."/>
            <person name="Klingl A."/>
            <person name="Woyke T."/>
            <person name="Ryan C.M."/>
            <person name="Banfield J.F."/>
        </authorList>
    </citation>
    <scope>NUCLEOTIDE SEQUENCE [LARGE SCALE GENOMIC DNA]</scope>
</reference>
<dbReference type="Proteomes" id="UP000230251">
    <property type="component" value="Unassembled WGS sequence"/>
</dbReference>
<proteinExistence type="predicted"/>
<evidence type="ECO:0000256" key="1">
    <source>
        <dbReference type="SAM" id="MobiDB-lite"/>
    </source>
</evidence>
<evidence type="ECO:0000313" key="3">
    <source>
        <dbReference type="Proteomes" id="UP000230251"/>
    </source>
</evidence>
<evidence type="ECO:0000313" key="2">
    <source>
        <dbReference type="EMBL" id="PJC24949.1"/>
    </source>
</evidence>
<gene>
    <name evidence="2" type="ORF">CO057_00155</name>
</gene>
<dbReference type="AlphaFoldDB" id="A0A2M8EQD1"/>